<comment type="caution">
    <text evidence="2">The sequence shown here is derived from an EMBL/GenBank/DDBJ whole genome shotgun (WGS) entry which is preliminary data.</text>
</comment>
<dbReference type="Pfam" id="PF16932">
    <property type="entry name" value="T4SS_TraI"/>
    <property type="match status" value="1"/>
</dbReference>
<sequence length="282" mass="31703">MTGYRKNTLPLVTGLSLCALLTACSTTQSNYKTVGSLDNLTQLQDLHAQVTTAKKQMTALHSQALQDIAMSIGAQAGLAWRSEHINHVLTKNSSQLDRIFNFNLILLDHNVIPPVLVQGNNSLNLTDGQTLRIDDRTYQIISQAHFTTAPPQWRNYLWMDYQHPELPLPAFLPKTPEERLVWKKYATLGWQDGINQANAIFNDNLARLTRDYTGMALYRNLLLKGMVSKPFVAHTDLGVTGDSSDLHINDQILRITSFPKLQVNPSRWKSIVTHDDSPSTSR</sequence>
<keyword evidence="1" id="KW-0732">Signal</keyword>
<dbReference type="PROSITE" id="PS51257">
    <property type="entry name" value="PROKAR_LIPOPROTEIN"/>
    <property type="match status" value="1"/>
</dbReference>
<proteinExistence type="predicted"/>
<dbReference type="InterPro" id="IPR031618">
    <property type="entry name" value="T4SS_TraI"/>
</dbReference>
<evidence type="ECO:0000313" key="3">
    <source>
        <dbReference type="Proteomes" id="UP000183924"/>
    </source>
</evidence>
<organism evidence="2 3">
    <name type="scientific">Candidatus Rickettsiella isopodorum</name>
    <dbReference type="NCBI Taxonomy" id="1225476"/>
    <lineage>
        <taxon>Bacteria</taxon>
        <taxon>Pseudomonadati</taxon>
        <taxon>Pseudomonadota</taxon>
        <taxon>Gammaproteobacteria</taxon>
        <taxon>Legionellales</taxon>
        <taxon>Coxiellaceae</taxon>
        <taxon>Rickettsiella</taxon>
    </lineage>
</organism>
<dbReference type="STRING" id="1225476.A1D18_00735"/>
<reference evidence="2 3" key="1">
    <citation type="submission" date="2016-03" db="EMBL/GenBank/DDBJ databases">
        <title>Comparative genomics of Rickettsiella.</title>
        <authorList>
            <person name="Chandler C."/>
            <person name="Wang Y."/>
        </authorList>
    </citation>
    <scope>NUCLEOTIDE SEQUENCE [LARGE SCALE GENOMIC DNA]</scope>
    <source>
        <strain evidence="2 3">RCFS May 2013</strain>
    </source>
</reference>
<evidence type="ECO:0000256" key="1">
    <source>
        <dbReference type="SAM" id="SignalP"/>
    </source>
</evidence>
<gene>
    <name evidence="2" type="ORF">A1D18_00735</name>
</gene>
<keyword evidence="3" id="KW-1185">Reference proteome</keyword>
<dbReference type="Proteomes" id="UP000183924">
    <property type="component" value="Unassembled WGS sequence"/>
</dbReference>
<name>A0A1J8PAT5_9COXI</name>
<dbReference type="AlphaFoldDB" id="A0A1J8PAT5"/>
<evidence type="ECO:0000313" key="2">
    <source>
        <dbReference type="EMBL" id="OIZ96139.1"/>
    </source>
</evidence>
<accession>A0A1J8PAT5</accession>
<feature type="chain" id="PRO_5009649319" evidence="1">
    <location>
        <begin position="26"/>
        <end position="282"/>
    </location>
</feature>
<protein>
    <submittedName>
        <fullName evidence="2">Type IV secretion system protein DotC</fullName>
    </submittedName>
</protein>
<dbReference type="EMBL" id="LUKY01000027">
    <property type="protein sequence ID" value="OIZ96139.1"/>
    <property type="molecule type" value="Genomic_DNA"/>
</dbReference>
<feature type="signal peptide" evidence="1">
    <location>
        <begin position="1"/>
        <end position="25"/>
    </location>
</feature>